<dbReference type="PANTHER" id="PTHR24056:SF107">
    <property type="entry name" value="CYCLIN-DEPENDENT KINASE 11A-RELATED"/>
    <property type="match status" value="1"/>
</dbReference>
<dbReference type="Pfam" id="PF00069">
    <property type="entry name" value="Pkinase"/>
    <property type="match status" value="1"/>
</dbReference>
<name>A0ABR3GWW1_9PEZI</name>
<evidence type="ECO:0000256" key="10">
    <source>
        <dbReference type="SAM" id="MobiDB-lite"/>
    </source>
</evidence>
<comment type="catalytic activity">
    <reaction evidence="9">
        <text>L-seryl-[protein] + ATP = O-phospho-L-seryl-[protein] + ADP + H(+)</text>
        <dbReference type="Rhea" id="RHEA:17989"/>
        <dbReference type="Rhea" id="RHEA-COMP:9863"/>
        <dbReference type="Rhea" id="RHEA-COMP:11604"/>
        <dbReference type="ChEBI" id="CHEBI:15378"/>
        <dbReference type="ChEBI" id="CHEBI:29999"/>
        <dbReference type="ChEBI" id="CHEBI:30616"/>
        <dbReference type="ChEBI" id="CHEBI:83421"/>
        <dbReference type="ChEBI" id="CHEBI:456216"/>
        <dbReference type="EC" id="2.7.11.22"/>
    </reaction>
</comment>
<protein>
    <recommendedName>
        <fullName evidence="2">cyclin-dependent kinase</fullName>
        <ecNumber evidence="2">2.7.11.22</ecNumber>
    </recommendedName>
</protein>
<dbReference type="Gene3D" id="3.30.200.20">
    <property type="entry name" value="Phosphorylase Kinase, domain 1"/>
    <property type="match status" value="1"/>
</dbReference>
<evidence type="ECO:0000256" key="9">
    <source>
        <dbReference type="ARBA" id="ARBA00048367"/>
    </source>
</evidence>
<comment type="similarity">
    <text evidence="1">Belongs to the protein kinase superfamily. CMGC Ser/Thr protein kinase family. CDC2/CDKX subfamily.</text>
</comment>
<keyword evidence="6" id="KW-0418">Kinase</keyword>
<dbReference type="InterPro" id="IPR008271">
    <property type="entry name" value="Ser/Thr_kinase_AS"/>
</dbReference>
<reference evidence="12 13" key="1">
    <citation type="submission" date="2024-02" db="EMBL/GenBank/DDBJ databases">
        <title>Discinaceae phylogenomics.</title>
        <authorList>
            <person name="Dirks A.C."/>
            <person name="James T.Y."/>
        </authorList>
    </citation>
    <scope>NUCLEOTIDE SEQUENCE [LARGE SCALE GENOMIC DNA]</scope>
    <source>
        <strain evidence="12 13">ACD0624</strain>
    </source>
</reference>
<dbReference type="PANTHER" id="PTHR24056">
    <property type="entry name" value="CELL DIVISION PROTEIN KINASE"/>
    <property type="match status" value="1"/>
</dbReference>
<dbReference type="PROSITE" id="PS00108">
    <property type="entry name" value="PROTEIN_KINASE_ST"/>
    <property type="match status" value="1"/>
</dbReference>
<gene>
    <name evidence="12" type="ORF">Q9L58_000376</name>
</gene>
<dbReference type="Gene3D" id="1.10.510.10">
    <property type="entry name" value="Transferase(Phosphotransferase) domain 1"/>
    <property type="match status" value="1"/>
</dbReference>
<keyword evidence="13" id="KW-1185">Reference proteome</keyword>
<dbReference type="InterPro" id="IPR045267">
    <property type="entry name" value="CDK11/PITSLRE_STKc"/>
</dbReference>
<evidence type="ECO:0000313" key="13">
    <source>
        <dbReference type="Proteomes" id="UP001447188"/>
    </source>
</evidence>
<dbReference type="CDD" id="cd07843">
    <property type="entry name" value="STKc_CDC2L1"/>
    <property type="match status" value="1"/>
</dbReference>
<keyword evidence="7" id="KW-0067">ATP-binding</keyword>
<dbReference type="InterPro" id="IPR000719">
    <property type="entry name" value="Prot_kinase_dom"/>
</dbReference>
<dbReference type="Proteomes" id="UP001447188">
    <property type="component" value="Unassembled WGS sequence"/>
</dbReference>
<sequence>MATKGKSRWEDDEEDVAEETRRKVEKESRKKAKAEKDRLKAEQEAAVAAAAAAAAEQTAAGSDQPPTKRRRLDADATPPPAGQQDSNAPLKLLRYTPPEIVPCAHVDRYEPLNRIEEGSYGVVSRARDRETGEVVALKKLKLERETDGFPITSLREIQTLMASKHPNVVNIREIVMGDTLKDVFIVMDFIEHDLKILSEDMQEPFLQSEVKTLMLQLVSATALMHSQWIVHRDLKTSNLLMNNRGQIKVADFGLARYLGEPTPPLTQLVVTLWYRSPELLLGGKEYGTEVDMWSIGCIFGELLLKEPLLQGKNEVDQLSKIFELCGIPTEENWPGFRKLPNAKALNFPRNRLTIGSHLRARFPLLTSSGVDLLSRLLALDPSQRITAEEVLRHPYFKEDPKPKSAEMFPTFPSKAGQEKRRRHMSPSAPVRGDAPALQGDFGGLFGAQDEEEVGAGFVLRMGR</sequence>
<evidence type="ECO:0000256" key="3">
    <source>
        <dbReference type="ARBA" id="ARBA00022527"/>
    </source>
</evidence>
<feature type="region of interest" description="Disordered" evidence="10">
    <location>
        <begin position="1"/>
        <end position="88"/>
    </location>
</feature>
<evidence type="ECO:0000256" key="5">
    <source>
        <dbReference type="ARBA" id="ARBA00022741"/>
    </source>
</evidence>
<evidence type="ECO:0000256" key="2">
    <source>
        <dbReference type="ARBA" id="ARBA00012425"/>
    </source>
</evidence>
<accession>A0ABR3GWW1</accession>
<dbReference type="EC" id="2.7.11.22" evidence="2"/>
<evidence type="ECO:0000256" key="8">
    <source>
        <dbReference type="ARBA" id="ARBA00047811"/>
    </source>
</evidence>
<evidence type="ECO:0000256" key="6">
    <source>
        <dbReference type="ARBA" id="ARBA00022777"/>
    </source>
</evidence>
<evidence type="ECO:0000313" key="12">
    <source>
        <dbReference type="EMBL" id="KAL0640409.1"/>
    </source>
</evidence>
<keyword evidence="5" id="KW-0547">Nucleotide-binding</keyword>
<evidence type="ECO:0000256" key="7">
    <source>
        <dbReference type="ARBA" id="ARBA00022840"/>
    </source>
</evidence>
<comment type="caution">
    <text evidence="12">The sequence shown here is derived from an EMBL/GenBank/DDBJ whole genome shotgun (WGS) entry which is preliminary data.</text>
</comment>
<evidence type="ECO:0000256" key="1">
    <source>
        <dbReference type="ARBA" id="ARBA00006485"/>
    </source>
</evidence>
<evidence type="ECO:0000256" key="4">
    <source>
        <dbReference type="ARBA" id="ARBA00022679"/>
    </source>
</evidence>
<dbReference type="SMART" id="SM00220">
    <property type="entry name" value="S_TKc"/>
    <property type="match status" value="1"/>
</dbReference>
<feature type="domain" description="Protein kinase" evidence="11">
    <location>
        <begin position="109"/>
        <end position="396"/>
    </location>
</feature>
<feature type="compositionally biased region" description="Low complexity" evidence="10">
    <location>
        <begin position="44"/>
        <end position="60"/>
    </location>
</feature>
<comment type="catalytic activity">
    <reaction evidence="8">
        <text>L-threonyl-[protein] + ATP = O-phospho-L-threonyl-[protein] + ADP + H(+)</text>
        <dbReference type="Rhea" id="RHEA:46608"/>
        <dbReference type="Rhea" id="RHEA-COMP:11060"/>
        <dbReference type="Rhea" id="RHEA-COMP:11605"/>
        <dbReference type="ChEBI" id="CHEBI:15378"/>
        <dbReference type="ChEBI" id="CHEBI:30013"/>
        <dbReference type="ChEBI" id="CHEBI:30616"/>
        <dbReference type="ChEBI" id="CHEBI:61977"/>
        <dbReference type="ChEBI" id="CHEBI:456216"/>
        <dbReference type="EC" id="2.7.11.22"/>
    </reaction>
</comment>
<feature type="region of interest" description="Disordered" evidence="10">
    <location>
        <begin position="401"/>
        <end position="433"/>
    </location>
</feature>
<proteinExistence type="inferred from homology"/>
<keyword evidence="3" id="KW-0723">Serine/threonine-protein kinase</keyword>
<evidence type="ECO:0000259" key="11">
    <source>
        <dbReference type="PROSITE" id="PS50011"/>
    </source>
</evidence>
<dbReference type="PROSITE" id="PS50011">
    <property type="entry name" value="PROTEIN_KINASE_DOM"/>
    <property type="match status" value="1"/>
</dbReference>
<dbReference type="InterPro" id="IPR011009">
    <property type="entry name" value="Kinase-like_dom_sf"/>
</dbReference>
<dbReference type="SUPFAM" id="SSF56112">
    <property type="entry name" value="Protein kinase-like (PK-like)"/>
    <property type="match status" value="1"/>
</dbReference>
<keyword evidence="4" id="KW-0808">Transferase</keyword>
<organism evidence="12 13">
    <name type="scientific">Discina gigas</name>
    <dbReference type="NCBI Taxonomy" id="1032678"/>
    <lineage>
        <taxon>Eukaryota</taxon>
        <taxon>Fungi</taxon>
        <taxon>Dikarya</taxon>
        <taxon>Ascomycota</taxon>
        <taxon>Pezizomycotina</taxon>
        <taxon>Pezizomycetes</taxon>
        <taxon>Pezizales</taxon>
        <taxon>Discinaceae</taxon>
        <taxon>Discina</taxon>
    </lineage>
</organism>
<dbReference type="EMBL" id="JBBBZM010000003">
    <property type="protein sequence ID" value="KAL0640409.1"/>
    <property type="molecule type" value="Genomic_DNA"/>
</dbReference>
<feature type="compositionally biased region" description="Basic and acidic residues" evidence="10">
    <location>
        <begin position="18"/>
        <end position="43"/>
    </location>
</feature>
<dbReference type="InterPro" id="IPR050108">
    <property type="entry name" value="CDK"/>
</dbReference>